<dbReference type="GO" id="GO:0080090">
    <property type="term" value="P:regulation of primary metabolic process"/>
    <property type="evidence" value="ECO:0007669"/>
    <property type="project" value="UniProtKB-ARBA"/>
</dbReference>
<comment type="subunit">
    <text evidence="7">Can form complexes with MYC2, MYC3 or MYC4.</text>
</comment>
<evidence type="ECO:0000256" key="8">
    <source>
        <dbReference type="SAM" id="MobiDB-lite"/>
    </source>
</evidence>
<dbReference type="FunFam" id="1.10.10.60:FF:000394">
    <property type="entry name" value="MYB transcription factor"/>
    <property type="match status" value="1"/>
</dbReference>
<feature type="domain" description="HTH myb-type" evidence="10">
    <location>
        <begin position="9"/>
        <end position="61"/>
    </location>
</feature>
<dbReference type="InterPro" id="IPR017930">
    <property type="entry name" value="Myb_dom"/>
</dbReference>
<keyword evidence="3" id="KW-0805">Transcription regulation</keyword>
<evidence type="ECO:0000256" key="1">
    <source>
        <dbReference type="ARBA" id="ARBA00004123"/>
    </source>
</evidence>
<protein>
    <submittedName>
        <fullName evidence="11">Uncharacterized protein</fullName>
    </submittedName>
</protein>
<evidence type="ECO:0000256" key="3">
    <source>
        <dbReference type="ARBA" id="ARBA00023015"/>
    </source>
</evidence>
<dbReference type="InterPro" id="IPR015495">
    <property type="entry name" value="Myb_TF_plants"/>
</dbReference>
<organism evidence="11">
    <name type="scientific">Brassica cretica</name>
    <name type="common">Mustard</name>
    <dbReference type="NCBI Taxonomy" id="69181"/>
    <lineage>
        <taxon>Eukaryota</taxon>
        <taxon>Viridiplantae</taxon>
        <taxon>Streptophyta</taxon>
        <taxon>Embryophyta</taxon>
        <taxon>Tracheophyta</taxon>
        <taxon>Spermatophyta</taxon>
        <taxon>Magnoliopsida</taxon>
        <taxon>eudicotyledons</taxon>
        <taxon>Gunneridae</taxon>
        <taxon>Pentapetalae</taxon>
        <taxon>rosids</taxon>
        <taxon>malvids</taxon>
        <taxon>Brassicales</taxon>
        <taxon>Brassicaceae</taxon>
        <taxon>Brassiceae</taxon>
        <taxon>Brassica</taxon>
    </lineage>
</organism>
<sequence length="439" mass="48611">MVRTPCCKEEGIKKGAWTPEEDQKLIAYLQLHGEGGWRTLPEKAGLKRCGKSCRLRWANYLRPDIKRGEFTPEEDDTIIKLHALMGNKWAAIASSLAGRTDNDIKNYWNTNLKKRLKQKGLDPITHKPINPTGFEPVNHKLGSSGSARLLNRVAKKYAVDVKRDLLTGIIIGNSTIIAEDSQNSSDTEHSTSTLLKTVAKPSAPATSPGSFSDDLDVFFSNEEISDMYMNVDNVGLMEELKSILSYAGDIKDSPEYNVSDEMEFLDSWNEEDGLDLENCLDPITHKPINPTGFEPVNHKLGSSGSARLLNRVAKKYAVDVKRDLLTGIIIGNSTIIAEDSQNSSDTEHSTSTLLKTVAKPSAPATSPGSFSDDLDVFFSNEEISDMYMNVDNVGLMEELKSILSYAGDIKDSPEYNVSDEMEFLDSWNEEDGLDLENCL</sequence>
<comment type="caution">
    <text evidence="11">The sequence shown here is derived from an EMBL/GenBank/DDBJ whole genome shotgun (WGS) entry which is preliminary data.</text>
</comment>
<reference evidence="11" key="1">
    <citation type="submission" date="2019-12" db="EMBL/GenBank/DDBJ databases">
        <title>Genome sequencing and annotation of Brassica cretica.</title>
        <authorList>
            <person name="Studholme D.J."/>
            <person name="Sarris P.F."/>
        </authorList>
    </citation>
    <scope>NUCLEOTIDE SEQUENCE</scope>
    <source>
        <strain evidence="11">PFS-102/07</strain>
        <tissue evidence="11">Leaf</tissue>
    </source>
</reference>
<feature type="domain" description="Myb-like" evidence="9">
    <location>
        <begin position="9"/>
        <end position="61"/>
    </location>
</feature>
<dbReference type="InterPro" id="IPR001005">
    <property type="entry name" value="SANT/Myb"/>
</dbReference>
<dbReference type="AlphaFoldDB" id="A0A8S9HNN8"/>
<evidence type="ECO:0000256" key="4">
    <source>
        <dbReference type="ARBA" id="ARBA00023125"/>
    </source>
</evidence>
<dbReference type="Gene3D" id="1.10.10.60">
    <property type="entry name" value="Homeodomain-like"/>
    <property type="match status" value="2"/>
</dbReference>
<evidence type="ECO:0000259" key="10">
    <source>
        <dbReference type="PROSITE" id="PS51294"/>
    </source>
</evidence>
<dbReference type="PROSITE" id="PS50090">
    <property type="entry name" value="MYB_LIKE"/>
    <property type="match status" value="2"/>
</dbReference>
<dbReference type="Pfam" id="PF00249">
    <property type="entry name" value="Myb_DNA-binding"/>
    <property type="match status" value="2"/>
</dbReference>
<proteinExistence type="predicted"/>
<comment type="subcellular location">
    <subcellularLocation>
        <location evidence="1">Nucleus</location>
    </subcellularLocation>
</comment>
<dbReference type="CDD" id="cd00167">
    <property type="entry name" value="SANT"/>
    <property type="match status" value="2"/>
</dbReference>
<feature type="domain" description="HTH myb-type" evidence="10">
    <location>
        <begin position="62"/>
        <end position="116"/>
    </location>
</feature>
<keyword evidence="5" id="KW-0804">Transcription</keyword>
<dbReference type="GO" id="GO:0005634">
    <property type="term" value="C:nucleus"/>
    <property type="evidence" value="ECO:0007669"/>
    <property type="project" value="UniProtKB-SubCell"/>
</dbReference>
<gene>
    <name evidence="11" type="ORF">F2Q70_00018806</name>
</gene>
<evidence type="ECO:0000256" key="6">
    <source>
        <dbReference type="ARBA" id="ARBA00023242"/>
    </source>
</evidence>
<dbReference type="SMART" id="SM00717">
    <property type="entry name" value="SANT"/>
    <property type="match status" value="2"/>
</dbReference>
<evidence type="ECO:0000259" key="9">
    <source>
        <dbReference type="PROSITE" id="PS50090"/>
    </source>
</evidence>
<keyword evidence="4" id="KW-0238">DNA-binding</keyword>
<feature type="region of interest" description="Disordered" evidence="8">
    <location>
        <begin position="180"/>
        <end position="208"/>
    </location>
</feature>
<dbReference type="GO" id="GO:0051707">
    <property type="term" value="P:response to other organism"/>
    <property type="evidence" value="ECO:0007669"/>
    <property type="project" value="UniProtKB-ARBA"/>
</dbReference>
<feature type="compositionally biased region" description="Polar residues" evidence="8">
    <location>
        <begin position="180"/>
        <end position="195"/>
    </location>
</feature>
<evidence type="ECO:0000313" key="11">
    <source>
        <dbReference type="EMBL" id="KAF2560781.1"/>
    </source>
</evidence>
<evidence type="ECO:0000256" key="2">
    <source>
        <dbReference type="ARBA" id="ARBA00022737"/>
    </source>
</evidence>
<dbReference type="PANTHER" id="PTHR47994:SF5">
    <property type="entry name" value="F14D16.11-RELATED"/>
    <property type="match status" value="1"/>
</dbReference>
<dbReference type="SUPFAM" id="SSF46689">
    <property type="entry name" value="Homeodomain-like"/>
    <property type="match status" value="1"/>
</dbReference>
<dbReference type="EMBL" id="QGKY02001250">
    <property type="protein sequence ID" value="KAF2560781.1"/>
    <property type="molecule type" value="Genomic_DNA"/>
</dbReference>
<dbReference type="PANTHER" id="PTHR47994">
    <property type="entry name" value="F14D16.11-RELATED"/>
    <property type="match status" value="1"/>
</dbReference>
<feature type="domain" description="Myb-like" evidence="9">
    <location>
        <begin position="62"/>
        <end position="112"/>
    </location>
</feature>
<name>A0A8S9HNN8_BRACR</name>
<dbReference type="PROSITE" id="PS51294">
    <property type="entry name" value="HTH_MYB"/>
    <property type="match status" value="2"/>
</dbReference>
<evidence type="ECO:0000256" key="5">
    <source>
        <dbReference type="ARBA" id="ARBA00023163"/>
    </source>
</evidence>
<dbReference type="GO" id="GO:0000976">
    <property type="term" value="F:transcription cis-regulatory region binding"/>
    <property type="evidence" value="ECO:0007669"/>
    <property type="project" value="UniProtKB-ARBA"/>
</dbReference>
<accession>A0A8S9HNN8</accession>
<keyword evidence="2" id="KW-0677">Repeat</keyword>
<keyword evidence="6" id="KW-0539">Nucleus</keyword>
<dbReference type="InterPro" id="IPR009057">
    <property type="entry name" value="Homeodomain-like_sf"/>
</dbReference>
<dbReference type="FunFam" id="1.10.10.60:FF:000001">
    <property type="entry name" value="MYB-related transcription factor"/>
    <property type="match status" value="1"/>
</dbReference>
<evidence type="ECO:0000256" key="7">
    <source>
        <dbReference type="ARBA" id="ARBA00062314"/>
    </source>
</evidence>